<proteinExistence type="predicted"/>
<dbReference type="RefSeq" id="WP_039430212.1">
    <property type="nucleotide sequence ID" value="NZ_CP061845.1"/>
</dbReference>
<feature type="transmembrane region" description="Helical" evidence="1">
    <location>
        <begin position="118"/>
        <end position="137"/>
    </location>
</feature>
<dbReference type="InterPro" id="IPR021318">
    <property type="entry name" value="DUF2919"/>
</dbReference>
<dbReference type="Pfam" id="PF11143">
    <property type="entry name" value="DUF2919"/>
    <property type="match status" value="1"/>
</dbReference>
<dbReference type="eggNOG" id="ENOG5033BS1">
    <property type="taxonomic scope" value="Bacteria"/>
</dbReference>
<evidence type="ECO:0000256" key="1">
    <source>
        <dbReference type="SAM" id="Phobius"/>
    </source>
</evidence>
<protein>
    <submittedName>
        <fullName evidence="2">Membrane protein</fullName>
    </submittedName>
</protein>
<sequence>MRYSFDHYDSHGYLKAPLMLWLGWFFLVRAWVVFAVAGVSRESGTRILQWVYPDNHTLYLGLLIGIPSVGLMWVMGLRKPDRHWVDKITQKGRAATLVLIAVQLLQTLYHVYLEHGQFNWANALTLLLLLWFGIYLLNSKWVKDCFSVPKMPNQGENH</sequence>
<name>A0A099LLE7_9VIBR</name>
<comment type="caution">
    <text evidence="2">The sequence shown here is derived from an EMBL/GenBank/DDBJ whole genome shotgun (WGS) entry which is preliminary data.</text>
</comment>
<dbReference type="Proteomes" id="UP000029994">
    <property type="component" value="Unassembled WGS sequence"/>
</dbReference>
<dbReference type="EMBL" id="JMCG01000002">
    <property type="protein sequence ID" value="KGK08948.1"/>
    <property type="molecule type" value="Genomic_DNA"/>
</dbReference>
<feature type="transmembrane region" description="Helical" evidence="1">
    <location>
        <begin position="57"/>
        <end position="74"/>
    </location>
</feature>
<evidence type="ECO:0000313" key="2">
    <source>
        <dbReference type="EMBL" id="KGK08948.1"/>
    </source>
</evidence>
<accession>A0A099LLE7</accession>
<gene>
    <name evidence="2" type="ORF">EA26_17130</name>
</gene>
<keyword evidence="1" id="KW-0472">Membrane</keyword>
<keyword evidence="1" id="KW-0812">Transmembrane</keyword>
<keyword evidence="1" id="KW-1133">Transmembrane helix</keyword>
<dbReference type="AlphaFoldDB" id="A0A099LLE7"/>
<feature type="transmembrane region" description="Helical" evidence="1">
    <location>
        <begin position="12"/>
        <end position="37"/>
    </location>
</feature>
<organism evidence="2 3">
    <name type="scientific">Vibrio navarrensis</name>
    <dbReference type="NCBI Taxonomy" id="29495"/>
    <lineage>
        <taxon>Bacteria</taxon>
        <taxon>Pseudomonadati</taxon>
        <taxon>Pseudomonadota</taxon>
        <taxon>Gammaproteobacteria</taxon>
        <taxon>Vibrionales</taxon>
        <taxon>Vibrionaceae</taxon>
        <taxon>Vibrio</taxon>
    </lineage>
</organism>
<feature type="transmembrane region" description="Helical" evidence="1">
    <location>
        <begin position="94"/>
        <end position="112"/>
    </location>
</feature>
<dbReference type="GeneID" id="43684800"/>
<keyword evidence="3" id="KW-1185">Reference proteome</keyword>
<evidence type="ECO:0000313" key="3">
    <source>
        <dbReference type="Proteomes" id="UP000029994"/>
    </source>
</evidence>
<dbReference type="STRING" id="29495.EA26_17130"/>
<reference evidence="2 3" key="1">
    <citation type="submission" date="2014-04" db="EMBL/GenBank/DDBJ databases">
        <title>Genome sequencing of Vibrio navarrensis strains.</title>
        <authorList>
            <person name="Gladney L.M."/>
            <person name="Katz L.S."/>
            <person name="Marino-Ramirez L."/>
            <person name="Jordan I.K."/>
        </authorList>
    </citation>
    <scope>NUCLEOTIDE SEQUENCE [LARGE SCALE GENOMIC DNA]</scope>
    <source>
        <strain evidence="2 3">ATCC 51183</strain>
    </source>
</reference>